<sequence length="496" mass="55267">MKKKITLFGLIMMIFSTIFGFANSPIAFDQMGYASIIWYIIGAIFFFLPVSLMLAEYGSAYKEAKGGIYSWLAESVGEKTAFIGTFIWLASWITWLVSTASKVWIPFSAFLFGRDTTQSWHVFGLSSTETIALLGVLWILVITFFSARGMDSISKISSIGGVFVILLNVVFLVASIVTWIANKGQLMEPINGMSSFIHSPNPQFSSPIAIISFVIYAIFAYAGMETMGGVTDDLEKPEKTFPKALIFSTILITISYSVIIFLWGVSTNWNQLLSGSHVNLGNVTYVMMHNLGVTLGHSLHLSEATSLMLGSLIIRFTGLGMFIGYLGAFFVIVYSPIKSLILGSDKTLWPAKMTKLNKANMPAYTMWVQAIIISIFILLISFGGTSAQKFYVILTDMGNVSTSCPYIFLVAAFPFFKKRTDIERPFEIFKNKLWTNIIVVIVLIVLIASVIFTCLEPVLNHDYDTAFWTVIGPIFFGGVAWIFYAIRERRMKKNAQ</sequence>
<evidence type="ECO:0000256" key="1">
    <source>
        <dbReference type="ARBA" id="ARBA00004651"/>
    </source>
</evidence>
<dbReference type="GO" id="GO:0005886">
    <property type="term" value="C:plasma membrane"/>
    <property type="evidence" value="ECO:0007669"/>
    <property type="project" value="UniProtKB-SubCell"/>
</dbReference>
<evidence type="ECO:0000256" key="2">
    <source>
        <dbReference type="ARBA" id="ARBA00022448"/>
    </source>
</evidence>
<feature type="transmembrane region" description="Helical" evidence="7">
    <location>
        <begin position="312"/>
        <end position="334"/>
    </location>
</feature>
<evidence type="ECO:0000256" key="6">
    <source>
        <dbReference type="ARBA" id="ARBA00023136"/>
    </source>
</evidence>
<keyword evidence="6 7" id="KW-0472">Membrane</keyword>
<reference evidence="8 9" key="1">
    <citation type="journal article" date="2015" name="Genome Announc.">
        <title>Expanding the biotechnology potential of lactobacilli through comparative genomics of 213 strains and associated genera.</title>
        <authorList>
            <person name="Sun Z."/>
            <person name="Harris H.M."/>
            <person name="McCann A."/>
            <person name="Guo C."/>
            <person name="Argimon S."/>
            <person name="Zhang W."/>
            <person name="Yang X."/>
            <person name="Jeffery I.B."/>
            <person name="Cooney J.C."/>
            <person name="Kagawa T.F."/>
            <person name="Liu W."/>
            <person name="Song Y."/>
            <person name="Salvetti E."/>
            <person name="Wrobel A."/>
            <person name="Rasinkangas P."/>
            <person name="Parkhill J."/>
            <person name="Rea M.C."/>
            <person name="O'Sullivan O."/>
            <person name="Ritari J."/>
            <person name="Douillard F.P."/>
            <person name="Paul Ross R."/>
            <person name="Yang R."/>
            <person name="Briner A.E."/>
            <person name="Felis G.E."/>
            <person name="de Vos W.M."/>
            <person name="Barrangou R."/>
            <person name="Klaenhammer T.R."/>
            <person name="Caufield P.W."/>
            <person name="Cui Y."/>
            <person name="Zhang H."/>
            <person name="O'Toole P.W."/>
        </authorList>
    </citation>
    <scope>NUCLEOTIDE SEQUENCE [LARGE SCALE GENOMIC DNA]</scope>
    <source>
        <strain evidence="8 9">DSM 22408</strain>
    </source>
</reference>
<keyword evidence="9" id="KW-1185">Reference proteome</keyword>
<evidence type="ECO:0000313" key="8">
    <source>
        <dbReference type="EMBL" id="KRN88402.1"/>
    </source>
</evidence>
<keyword evidence="3" id="KW-1003">Cell membrane</keyword>
<dbReference type="PIRSF" id="PIRSF006060">
    <property type="entry name" value="AA_transporter"/>
    <property type="match status" value="1"/>
</dbReference>
<dbReference type="AlphaFoldDB" id="A0A0R2KG61"/>
<evidence type="ECO:0000256" key="5">
    <source>
        <dbReference type="ARBA" id="ARBA00022989"/>
    </source>
</evidence>
<dbReference type="NCBIfam" id="NF011775">
    <property type="entry name" value="PRK15238.1"/>
    <property type="match status" value="1"/>
</dbReference>
<gene>
    <name evidence="8" type="ORF">IV53_GL000366</name>
</gene>
<dbReference type="Pfam" id="PF13520">
    <property type="entry name" value="AA_permease_2"/>
    <property type="match status" value="1"/>
</dbReference>
<dbReference type="OrthoDB" id="92719at2"/>
<keyword evidence="5 7" id="KW-1133">Transmembrane helix</keyword>
<dbReference type="GO" id="GO:0022857">
    <property type="term" value="F:transmembrane transporter activity"/>
    <property type="evidence" value="ECO:0007669"/>
    <property type="project" value="InterPro"/>
</dbReference>
<organism evidence="8 9">
    <name type="scientific">Ligilactobacillus ceti DSM 22408</name>
    <dbReference type="NCBI Taxonomy" id="1122146"/>
    <lineage>
        <taxon>Bacteria</taxon>
        <taxon>Bacillati</taxon>
        <taxon>Bacillota</taxon>
        <taxon>Bacilli</taxon>
        <taxon>Lactobacillales</taxon>
        <taxon>Lactobacillaceae</taxon>
        <taxon>Ligilactobacillus</taxon>
    </lineage>
</organism>
<comment type="caution">
    <text evidence="8">The sequence shown here is derived from an EMBL/GenBank/DDBJ whole genome shotgun (WGS) entry which is preliminary data.</text>
</comment>
<feature type="transmembrane region" description="Helical" evidence="7">
    <location>
        <begin position="244"/>
        <end position="265"/>
    </location>
</feature>
<feature type="transmembrane region" description="Helical" evidence="7">
    <location>
        <begin position="363"/>
        <end position="384"/>
    </location>
</feature>
<evidence type="ECO:0000256" key="3">
    <source>
        <dbReference type="ARBA" id="ARBA00022475"/>
    </source>
</evidence>
<dbReference type="PANTHER" id="PTHR42770">
    <property type="entry name" value="AMINO ACID TRANSPORTER-RELATED"/>
    <property type="match status" value="1"/>
</dbReference>
<keyword evidence="2" id="KW-0813">Transport</keyword>
<dbReference type="Proteomes" id="UP000051500">
    <property type="component" value="Unassembled WGS sequence"/>
</dbReference>
<dbReference type="PANTHER" id="PTHR42770:SF15">
    <property type="entry name" value="GLUTAMATE_GAMMA-AMINOBUTYRATE ANTIPORTER-RELATED"/>
    <property type="match status" value="1"/>
</dbReference>
<feature type="transmembrane region" description="Helical" evidence="7">
    <location>
        <begin position="120"/>
        <end position="147"/>
    </location>
</feature>
<name>A0A0R2KG61_9LACO</name>
<comment type="subcellular location">
    <subcellularLocation>
        <location evidence="1">Cell membrane</location>
        <topology evidence="1">Multi-pass membrane protein</topology>
    </subcellularLocation>
</comment>
<dbReference type="RefSeq" id="WP_027106821.1">
    <property type="nucleotide sequence ID" value="NZ_JQBZ01000025.1"/>
</dbReference>
<evidence type="ECO:0000256" key="4">
    <source>
        <dbReference type="ARBA" id="ARBA00022692"/>
    </source>
</evidence>
<dbReference type="eggNOG" id="COG0531">
    <property type="taxonomic scope" value="Bacteria"/>
</dbReference>
<dbReference type="InterPro" id="IPR050367">
    <property type="entry name" value="APC_superfamily"/>
</dbReference>
<feature type="transmembrane region" description="Helical" evidence="7">
    <location>
        <begin position="159"/>
        <end position="181"/>
    </location>
</feature>
<feature type="transmembrane region" description="Helical" evidence="7">
    <location>
        <begin position="390"/>
        <end position="416"/>
    </location>
</feature>
<keyword evidence="4 7" id="KW-0812">Transmembrane</keyword>
<feature type="transmembrane region" description="Helical" evidence="7">
    <location>
        <begin position="437"/>
        <end position="459"/>
    </location>
</feature>
<evidence type="ECO:0000313" key="9">
    <source>
        <dbReference type="Proteomes" id="UP000051500"/>
    </source>
</evidence>
<dbReference type="Gene3D" id="1.20.1740.10">
    <property type="entry name" value="Amino acid/polyamine transporter I"/>
    <property type="match status" value="1"/>
</dbReference>
<feature type="transmembrane region" description="Helical" evidence="7">
    <location>
        <begin position="36"/>
        <end position="59"/>
    </location>
</feature>
<dbReference type="PATRIC" id="fig|1122146.4.peg.378"/>
<feature type="transmembrane region" description="Helical" evidence="7">
    <location>
        <begin position="80"/>
        <end position="100"/>
    </location>
</feature>
<feature type="transmembrane region" description="Helical" evidence="7">
    <location>
        <begin position="465"/>
        <end position="486"/>
    </location>
</feature>
<proteinExistence type="predicted"/>
<evidence type="ECO:0000256" key="7">
    <source>
        <dbReference type="SAM" id="Phobius"/>
    </source>
</evidence>
<dbReference type="STRING" id="1122146.IV53_GL000366"/>
<dbReference type="EMBL" id="JQBZ01000025">
    <property type="protein sequence ID" value="KRN88402.1"/>
    <property type="molecule type" value="Genomic_DNA"/>
</dbReference>
<dbReference type="InterPro" id="IPR002293">
    <property type="entry name" value="AA/rel_permease1"/>
</dbReference>
<accession>A0A0R2KG61</accession>
<feature type="transmembrane region" description="Helical" evidence="7">
    <location>
        <begin position="204"/>
        <end position="223"/>
    </location>
</feature>
<protein>
    <submittedName>
        <fullName evidence="8">Inner membrane transporter YjeM</fullName>
    </submittedName>
</protein>